<dbReference type="Pfam" id="PF13858">
    <property type="entry name" value="DUF4199"/>
    <property type="match status" value="1"/>
</dbReference>
<keyword evidence="3" id="KW-1185">Reference proteome</keyword>
<dbReference type="OrthoDB" id="6384283at2"/>
<accession>A0A1H6V955</accession>
<dbReference type="STRING" id="408657.SAMN04487995_3020"/>
<feature type="transmembrane region" description="Helical" evidence="1">
    <location>
        <begin position="142"/>
        <end position="167"/>
    </location>
</feature>
<proteinExistence type="predicted"/>
<evidence type="ECO:0000313" key="3">
    <source>
        <dbReference type="Proteomes" id="UP000199532"/>
    </source>
</evidence>
<keyword evidence="1" id="KW-0812">Transmembrane</keyword>
<organism evidence="2 3">
    <name type="scientific">Dyadobacter koreensis</name>
    <dbReference type="NCBI Taxonomy" id="408657"/>
    <lineage>
        <taxon>Bacteria</taxon>
        <taxon>Pseudomonadati</taxon>
        <taxon>Bacteroidota</taxon>
        <taxon>Cytophagia</taxon>
        <taxon>Cytophagales</taxon>
        <taxon>Spirosomataceae</taxon>
        <taxon>Dyadobacter</taxon>
    </lineage>
</organism>
<keyword evidence="1" id="KW-1133">Transmembrane helix</keyword>
<reference evidence="2 3" key="1">
    <citation type="submission" date="2016-10" db="EMBL/GenBank/DDBJ databases">
        <authorList>
            <person name="de Groot N.N."/>
        </authorList>
    </citation>
    <scope>NUCLEOTIDE SEQUENCE [LARGE SCALE GENOMIC DNA]</scope>
    <source>
        <strain evidence="2 3">DSM 19938</strain>
    </source>
</reference>
<name>A0A1H6V955_9BACT</name>
<evidence type="ECO:0000313" key="2">
    <source>
        <dbReference type="EMBL" id="SEJ01133.1"/>
    </source>
</evidence>
<evidence type="ECO:0000256" key="1">
    <source>
        <dbReference type="SAM" id="Phobius"/>
    </source>
</evidence>
<gene>
    <name evidence="2" type="ORF">SAMN04487995_3020</name>
</gene>
<dbReference type="AlphaFoldDB" id="A0A1H6V955"/>
<sequence>MKRNIIVCGLIAGLILTAMMIVSTAYCYKNADFEGNMLVGYAVMILAFSLIIVGIKNFRDKYNGGSISFGNAFKIGIYISLIASTMYVAGWLFEYYLFIPDFMDVYAAHVINQAKTGGATVMEISSKTEEMAGYKEMYKNPLFVVLLTYSEVLPIGIIVSAISALILKKQLA</sequence>
<feature type="transmembrane region" description="Helical" evidence="1">
    <location>
        <begin position="75"/>
        <end position="93"/>
    </location>
</feature>
<dbReference type="Proteomes" id="UP000199532">
    <property type="component" value="Unassembled WGS sequence"/>
</dbReference>
<dbReference type="InterPro" id="IPR025250">
    <property type="entry name" value="DUF4199"/>
</dbReference>
<protein>
    <recommendedName>
        <fullName evidence="4">DUF4199 domain-containing protein</fullName>
    </recommendedName>
</protein>
<dbReference type="RefSeq" id="WP_090336168.1">
    <property type="nucleotide sequence ID" value="NZ_FNXY01000004.1"/>
</dbReference>
<dbReference type="EMBL" id="FNXY01000004">
    <property type="protein sequence ID" value="SEJ01133.1"/>
    <property type="molecule type" value="Genomic_DNA"/>
</dbReference>
<feature type="transmembrane region" description="Helical" evidence="1">
    <location>
        <begin position="37"/>
        <end position="55"/>
    </location>
</feature>
<keyword evidence="1" id="KW-0472">Membrane</keyword>
<evidence type="ECO:0008006" key="4">
    <source>
        <dbReference type="Google" id="ProtNLM"/>
    </source>
</evidence>